<evidence type="ECO:0000256" key="1">
    <source>
        <dbReference type="SAM" id="MobiDB-lite"/>
    </source>
</evidence>
<feature type="compositionally biased region" description="Polar residues" evidence="1">
    <location>
        <begin position="16"/>
        <end position="27"/>
    </location>
</feature>
<comment type="caution">
    <text evidence="2">The sequence shown here is derived from an EMBL/GenBank/DDBJ whole genome shotgun (WGS) entry which is preliminary data.</text>
</comment>
<gene>
    <name evidence="2" type="ORF">GMARGA_LOCUS17614</name>
</gene>
<reference evidence="2 3" key="1">
    <citation type="submission" date="2021-06" db="EMBL/GenBank/DDBJ databases">
        <authorList>
            <person name="Kallberg Y."/>
            <person name="Tangrot J."/>
            <person name="Rosling A."/>
        </authorList>
    </citation>
    <scope>NUCLEOTIDE SEQUENCE [LARGE SCALE GENOMIC DNA]</scope>
    <source>
        <strain evidence="2 3">120-4 pot B 10/14</strain>
    </source>
</reference>
<feature type="compositionally biased region" description="Basic and acidic residues" evidence="1">
    <location>
        <begin position="1"/>
        <end position="11"/>
    </location>
</feature>
<accession>A0ABN7VFN4</accession>
<name>A0ABN7VFN4_GIGMA</name>
<sequence>MKGKNDKESSNAHELVTSSIRSENLTDGFTEKLEATNQMTLEKLEAKNQETSEKLEAKNQKMLKMSKECIEKLEAKNKEHIQQLEAKNAQLEAKNKEHHEEVDKLKEKQKEDAIDFLSRSNELVRLRRVCNVRAALEYVHGCISSKKGEDPLLYESVDKVLEKLSNDQRFKECLIKTCEKNQVNVEAVKKCIGGLYHTSSKGLHGYDKVVIFETDWVVNEIIALGLIFKYYGVPFEYRNANEQLVEFPYKLASR</sequence>
<dbReference type="EMBL" id="CAJVQB010013465">
    <property type="protein sequence ID" value="CAG8762272.1"/>
    <property type="molecule type" value="Genomic_DNA"/>
</dbReference>
<proteinExistence type="predicted"/>
<organism evidence="2 3">
    <name type="scientific">Gigaspora margarita</name>
    <dbReference type="NCBI Taxonomy" id="4874"/>
    <lineage>
        <taxon>Eukaryota</taxon>
        <taxon>Fungi</taxon>
        <taxon>Fungi incertae sedis</taxon>
        <taxon>Mucoromycota</taxon>
        <taxon>Glomeromycotina</taxon>
        <taxon>Glomeromycetes</taxon>
        <taxon>Diversisporales</taxon>
        <taxon>Gigasporaceae</taxon>
        <taxon>Gigaspora</taxon>
    </lineage>
</organism>
<evidence type="ECO:0000313" key="2">
    <source>
        <dbReference type="EMBL" id="CAG8762272.1"/>
    </source>
</evidence>
<protein>
    <submittedName>
        <fullName evidence="2">23434_t:CDS:1</fullName>
    </submittedName>
</protein>
<feature type="region of interest" description="Disordered" evidence="1">
    <location>
        <begin position="1"/>
        <end position="36"/>
    </location>
</feature>
<evidence type="ECO:0000313" key="3">
    <source>
        <dbReference type="Proteomes" id="UP000789901"/>
    </source>
</evidence>
<dbReference type="Proteomes" id="UP000789901">
    <property type="component" value="Unassembled WGS sequence"/>
</dbReference>
<keyword evidence="3" id="KW-1185">Reference proteome</keyword>